<name>A0A6P7FN15_DIAVI</name>
<dbReference type="Gene3D" id="3.40.50.1820">
    <property type="entry name" value="alpha/beta hydrolase"/>
    <property type="match status" value="1"/>
</dbReference>
<dbReference type="FunFam" id="3.40.50.1820:FF:000075">
    <property type="entry name" value="Carboxypeptidase"/>
    <property type="match status" value="1"/>
</dbReference>
<dbReference type="FunCoup" id="A0A6P7FN15">
    <property type="interactions" value="220"/>
</dbReference>
<dbReference type="KEGG" id="dvv:114330950"/>
<evidence type="ECO:0000313" key="12">
    <source>
        <dbReference type="RefSeq" id="XP_028136202.1"/>
    </source>
</evidence>
<accession>A0A6P7FN15</accession>
<keyword evidence="4" id="KW-0121">Carboxypeptidase</keyword>
<keyword evidence="8" id="KW-0325">Glycoprotein</keyword>
<dbReference type="AlphaFoldDB" id="A0A6P7FN15"/>
<comment type="subcellular location">
    <subcellularLocation>
        <location evidence="1">Secreted</location>
    </subcellularLocation>
</comment>
<dbReference type="SUPFAM" id="SSF53474">
    <property type="entry name" value="alpha/beta-Hydrolases"/>
    <property type="match status" value="1"/>
</dbReference>
<dbReference type="PANTHER" id="PTHR11802">
    <property type="entry name" value="SERINE PROTEASE FAMILY S10 SERINE CARBOXYPEPTIDASE"/>
    <property type="match status" value="1"/>
</dbReference>
<evidence type="ECO:0000256" key="7">
    <source>
        <dbReference type="ARBA" id="ARBA00022801"/>
    </source>
</evidence>
<proteinExistence type="inferred from homology"/>
<evidence type="ECO:0000256" key="11">
    <source>
        <dbReference type="ARBA" id="ARBA00077736"/>
    </source>
</evidence>
<evidence type="ECO:0000256" key="10">
    <source>
        <dbReference type="ARBA" id="ARBA00070242"/>
    </source>
</evidence>
<dbReference type="InterPro" id="IPR001563">
    <property type="entry name" value="Peptidase_S10"/>
</dbReference>
<sequence length="447" mass="50814">MYTRIIRILLSYSVYCFDYKMRVLVVLCIILQVVLGKRGFGPTDQEWGFSEVRPGANLFWWLHYTTADVSTPTDRPLLIWLQGGPGSSSTGYGNFEELGPLDSDLNPRNTTWVQWANVLFVDNPVGTGFGYVTSDDLYAKNNTQIATDFLEFMKDFYKQLPKFKTVPLYIFCESYGGKMAAEIALVLYQAIQKGEIESNLKGVALGDSWISPLDAELSYGPYLFNLGFIDRNGYDAIMEEAARVKKAIDKGDFDEALSLWYSMESLVEVETRGIDWYNVFTGRVSNNIRGLDKQNTGASSVTDDLATIMNSKVAPALNITKEWVDQRSEVFDSLGNDFMRPVTHIVEELLNTTDLIVAVYNGQLDLIVDTPATYNWVENIAFKGKDEWEHAERIEIYNAVDYIQQGFYKRANKFAFYWVNLAGHMVPHDNPTAMEFILRDVTDNFKV</sequence>
<dbReference type="PRINTS" id="PR00724">
    <property type="entry name" value="CRBOXYPTASEC"/>
</dbReference>
<dbReference type="OrthoDB" id="443318at2759"/>
<evidence type="ECO:0000256" key="9">
    <source>
        <dbReference type="ARBA" id="ARBA00055847"/>
    </source>
</evidence>
<keyword evidence="7" id="KW-0378">Hydrolase</keyword>
<dbReference type="Pfam" id="PF00450">
    <property type="entry name" value="Peptidase_S10"/>
    <property type="match status" value="1"/>
</dbReference>
<comment type="similarity">
    <text evidence="2">Belongs to the peptidase S10 family.</text>
</comment>
<evidence type="ECO:0000256" key="6">
    <source>
        <dbReference type="ARBA" id="ARBA00022729"/>
    </source>
</evidence>
<dbReference type="InParanoid" id="A0A6P7FN15"/>
<evidence type="ECO:0000256" key="8">
    <source>
        <dbReference type="ARBA" id="ARBA00023180"/>
    </source>
</evidence>
<keyword evidence="5" id="KW-0645">Protease</keyword>
<evidence type="ECO:0000256" key="3">
    <source>
        <dbReference type="ARBA" id="ARBA00022525"/>
    </source>
</evidence>
<dbReference type="GO" id="GO:0005576">
    <property type="term" value="C:extracellular region"/>
    <property type="evidence" value="ECO:0007669"/>
    <property type="project" value="UniProtKB-SubCell"/>
</dbReference>
<comment type="function">
    <text evidence="9">May be involved in vascular wall and kidney homeostasis.</text>
</comment>
<gene>
    <name evidence="12" type="primary">LOC114330950</name>
</gene>
<dbReference type="GO" id="GO:0006508">
    <property type="term" value="P:proteolysis"/>
    <property type="evidence" value="ECO:0007669"/>
    <property type="project" value="UniProtKB-KW"/>
</dbReference>
<evidence type="ECO:0000256" key="4">
    <source>
        <dbReference type="ARBA" id="ARBA00022645"/>
    </source>
</evidence>
<dbReference type="InterPro" id="IPR029058">
    <property type="entry name" value="AB_hydrolase_fold"/>
</dbReference>
<dbReference type="RefSeq" id="XP_028136202.1">
    <property type="nucleotide sequence ID" value="XM_028280401.1"/>
</dbReference>
<dbReference type="PANTHER" id="PTHR11802:SF3">
    <property type="entry name" value="RETINOID-INDUCIBLE SERINE CARBOXYPEPTIDASE"/>
    <property type="match status" value="1"/>
</dbReference>
<dbReference type="GO" id="GO:0004185">
    <property type="term" value="F:serine-type carboxypeptidase activity"/>
    <property type="evidence" value="ECO:0007669"/>
    <property type="project" value="InterPro"/>
</dbReference>
<reference evidence="12" key="1">
    <citation type="submission" date="2025-08" db="UniProtKB">
        <authorList>
            <consortium name="RefSeq"/>
        </authorList>
    </citation>
    <scope>IDENTIFICATION</scope>
    <source>
        <tissue evidence="12">Whole insect</tissue>
    </source>
</reference>
<keyword evidence="6" id="KW-0732">Signal</keyword>
<keyword evidence="3" id="KW-0964">Secreted</keyword>
<evidence type="ECO:0000256" key="5">
    <source>
        <dbReference type="ARBA" id="ARBA00022670"/>
    </source>
</evidence>
<evidence type="ECO:0000256" key="2">
    <source>
        <dbReference type="ARBA" id="ARBA00009431"/>
    </source>
</evidence>
<evidence type="ECO:0000256" key="1">
    <source>
        <dbReference type="ARBA" id="ARBA00004613"/>
    </source>
</evidence>
<protein>
    <recommendedName>
        <fullName evidence="10">Retinoid-inducible serine carboxypeptidase</fullName>
    </recommendedName>
    <alternativeName>
        <fullName evidence="11">Serine carboxypeptidase 1</fullName>
    </alternativeName>
</protein>
<organism evidence="12">
    <name type="scientific">Diabrotica virgifera virgifera</name>
    <name type="common">western corn rootworm</name>
    <dbReference type="NCBI Taxonomy" id="50390"/>
    <lineage>
        <taxon>Eukaryota</taxon>
        <taxon>Metazoa</taxon>
        <taxon>Ecdysozoa</taxon>
        <taxon>Arthropoda</taxon>
        <taxon>Hexapoda</taxon>
        <taxon>Insecta</taxon>
        <taxon>Pterygota</taxon>
        <taxon>Neoptera</taxon>
        <taxon>Endopterygota</taxon>
        <taxon>Coleoptera</taxon>
        <taxon>Polyphaga</taxon>
        <taxon>Cucujiformia</taxon>
        <taxon>Chrysomeloidea</taxon>
        <taxon>Chrysomelidae</taxon>
        <taxon>Galerucinae</taxon>
        <taxon>Diabroticina</taxon>
        <taxon>Diabroticites</taxon>
        <taxon>Diabrotica</taxon>
    </lineage>
</organism>